<dbReference type="Proteomes" id="UP000258613">
    <property type="component" value="Chromosome"/>
</dbReference>
<evidence type="ECO:0000313" key="1">
    <source>
        <dbReference type="EMBL" id="AXR80699.1"/>
    </source>
</evidence>
<dbReference type="EMBL" id="CP027033">
    <property type="protein sequence ID" value="AXR80699.1"/>
    <property type="molecule type" value="Genomic_DNA"/>
</dbReference>
<gene>
    <name evidence="1" type="ORF">AArcMg_0677</name>
</gene>
<dbReference type="InterPro" id="IPR027417">
    <property type="entry name" value="P-loop_NTPase"/>
</dbReference>
<proteinExistence type="predicted"/>
<protein>
    <submittedName>
        <fullName evidence="1">Uncharacterized protein</fullName>
    </submittedName>
</protein>
<organism evidence="1 2">
    <name type="scientific">Natrarchaeobaculum sulfurireducens</name>
    <dbReference type="NCBI Taxonomy" id="2044521"/>
    <lineage>
        <taxon>Archaea</taxon>
        <taxon>Methanobacteriati</taxon>
        <taxon>Methanobacteriota</taxon>
        <taxon>Stenosarchaea group</taxon>
        <taxon>Halobacteria</taxon>
        <taxon>Halobacteriales</taxon>
        <taxon>Natrialbaceae</taxon>
        <taxon>Natrarchaeobaculum</taxon>
    </lineage>
</organism>
<reference evidence="2" key="1">
    <citation type="submission" date="2018-02" db="EMBL/GenBank/DDBJ databases">
        <title>Phenotypic and genomic properties of facultatively anaerobic sulfur-reducing natronoarchaea from hypersaline soda lakes.</title>
        <authorList>
            <person name="Sorokin D.Y."/>
            <person name="Kublanov I.V."/>
            <person name="Roman P."/>
            <person name="Sinninghe Damste J.S."/>
            <person name="Golyshin P.N."/>
            <person name="Rojo D."/>
            <person name="Ciordia S."/>
            <person name="Mena M.D.C."/>
            <person name="Ferrer M."/>
            <person name="Messina E."/>
            <person name="Smedile F."/>
            <person name="La Spada G."/>
            <person name="La Cono V."/>
            <person name="Yakimov M.M."/>
        </authorList>
    </citation>
    <scope>NUCLEOTIDE SEQUENCE [LARGE SCALE GENOMIC DNA]</scope>
    <source>
        <strain evidence="2">AArc-Mg</strain>
    </source>
</reference>
<dbReference type="SUPFAM" id="SSF52540">
    <property type="entry name" value="P-loop containing nucleoside triphosphate hydrolases"/>
    <property type="match status" value="1"/>
</dbReference>
<accession>A0A346PMF4</accession>
<evidence type="ECO:0000313" key="2">
    <source>
        <dbReference type="Proteomes" id="UP000258613"/>
    </source>
</evidence>
<dbReference type="AlphaFoldDB" id="A0A346PMF4"/>
<dbReference type="KEGG" id="nag:AArcMg_0677"/>
<keyword evidence="2" id="KW-1185">Reference proteome</keyword>
<name>A0A346PMF4_9EURY</name>
<sequence length="245" mass="27698">MILISDHQNRRGTGKSTLSLQLANALDRTDEGITPEKAHISPEELMEAYTEQPPGSALVLDEAEAGIGSRDAMTHINKVFNRLLAMGRVEEKYLILNAPSSNKIDKGIKEMADIWCLVEARGRARVYRFISNPFDGGLYQKAIEELHWADISDPQLVETYAALTEEKRARLRGDEGEDFIRASEVEERIEKARKAERIDQREKYIVNMVDSLGMKYGDVAMVLPQDVSVSKERVGQIYRETTNNE</sequence>